<accession>A0ABT5C668</accession>
<evidence type="ECO:0000313" key="3">
    <source>
        <dbReference type="Proteomes" id="UP001217485"/>
    </source>
</evidence>
<proteinExistence type="predicted"/>
<organism evidence="2 3">
    <name type="scientific">Sorangium atrum</name>
    <dbReference type="NCBI Taxonomy" id="2995308"/>
    <lineage>
        <taxon>Bacteria</taxon>
        <taxon>Pseudomonadati</taxon>
        <taxon>Myxococcota</taxon>
        <taxon>Polyangia</taxon>
        <taxon>Polyangiales</taxon>
        <taxon>Polyangiaceae</taxon>
        <taxon>Sorangium</taxon>
    </lineage>
</organism>
<protein>
    <recommendedName>
        <fullName evidence="4">SRPBCC family protein</fullName>
    </recommendedName>
</protein>
<evidence type="ECO:0000313" key="2">
    <source>
        <dbReference type="EMBL" id="MDC0681919.1"/>
    </source>
</evidence>
<dbReference type="Proteomes" id="UP001217485">
    <property type="component" value="Unassembled WGS sequence"/>
</dbReference>
<keyword evidence="3" id="KW-1185">Reference proteome</keyword>
<sequence length="236" mass="26346">MQTISTEQGESRQGGEQATTDASHGCPQRSGASPTLLEHILPEADIVMNHAIVVMAPPEVTYATLKRVDFARSRSLLLRAVFALRLAAVRRARRRLRLAPLPARARMSLQNIEDYGQSKLAEKEGSEIVIGSIARLLSVESLFTRRTAAEFKSFDCPGHFKAAASFVVMPYGQRRTLLAYEARIRATDTRTRRRLFLLDALTAPLGRLVMRRMLRVVARVAKYQCAAPAHHRQQAI</sequence>
<gene>
    <name evidence="2" type="ORF">POL72_29545</name>
</gene>
<comment type="caution">
    <text evidence="2">The sequence shown here is derived from an EMBL/GenBank/DDBJ whole genome shotgun (WGS) entry which is preliminary data.</text>
</comment>
<reference evidence="2 3" key="1">
    <citation type="submission" date="2023-01" db="EMBL/GenBank/DDBJ databases">
        <title>Minimal conservation of predation-associated metabolite biosynthetic gene clusters underscores biosynthetic potential of Myxococcota including descriptions for ten novel species: Archangium lansinium sp. nov., Myxococcus landrumus sp. nov., Nannocystis bai.</title>
        <authorList>
            <person name="Ahearne A."/>
            <person name="Stevens C."/>
            <person name="Dowd S."/>
        </authorList>
    </citation>
    <scope>NUCLEOTIDE SEQUENCE [LARGE SCALE GENOMIC DNA]</scope>
    <source>
        <strain evidence="2 3">WIWO2</strain>
    </source>
</reference>
<name>A0ABT5C668_9BACT</name>
<dbReference type="EMBL" id="JAQNDK010000003">
    <property type="protein sequence ID" value="MDC0681919.1"/>
    <property type="molecule type" value="Genomic_DNA"/>
</dbReference>
<feature type="region of interest" description="Disordered" evidence="1">
    <location>
        <begin position="1"/>
        <end position="33"/>
    </location>
</feature>
<evidence type="ECO:0008006" key="4">
    <source>
        <dbReference type="Google" id="ProtNLM"/>
    </source>
</evidence>
<evidence type="ECO:0000256" key="1">
    <source>
        <dbReference type="SAM" id="MobiDB-lite"/>
    </source>
</evidence>
<dbReference type="RefSeq" id="WP_272099367.1">
    <property type="nucleotide sequence ID" value="NZ_JAQNDK010000003.1"/>
</dbReference>